<keyword evidence="2" id="KW-0489">Methyltransferase</keyword>
<feature type="transmembrane region" description="Helical" evidence="1">
    <location>
        <begin position="694"/>
        <end position="714"/>
    </location>
</feature>
<feature type="transmembrane region" description="Helical" evidence="1">
    <location>
        <begin position="791"/>
        <end position="808"/>
    </location>
</feature>
<dbReference type="InterPro" id="IPR029063">
    <property type="entry name" value="SAM-dependent_MTases_sf"/>
</dbReference>
<keyword evidence="1" id="KW-0812">Transmembrane</keyword>
<evidence type="ECO:0000313" key="2">
    <source>
        <dbReference type="EMBL" id="QCQ21099.1"/>
    </source>
</evidence>
<sequence length="811" mass="87777">MTPAPAVFCLSCGALAFEILLVRVLHIIQWHHFAFMIISLALLGYGAGGTVLAIVQNRLLDRFPFAFAASAVGFSLSSLAAIALAQHIRFNPLEMLWDPGQLGRLFKVYLVLSLPFFFAASGVGLALARHRGRIHRIYLADLLGAGTGAAAALGLLTTFSPTDSIRIASTLGFVAAALGLFDPSRRRTLLYLAGLAGCALLWSAAFPHALLAPRVSEYKGLSMALRTPGARILEERHSPLGWVVLVESPKVPFRIAPGLSLACDAPVPAQLGLFIDGDGPIPVLARPDRSESTAYLDCLLTALPYRLVADPRVLVLGLGGGTDAVLAHRLGAASVDAVETNADLLELVRKASADDAGSGASWLQRTHIRLGEPRSTMERTSKTYDLIHLSALGALSGSAAGAHGLSETYGATVEAFETYLERLAPGGFLVVTQTIALPPRATLKLVATVLSAMERTKTPHPRQRLAVLRNWNTALVLVKKGVITESESAAIRSFSEVHSFDLVFLPGIESSEVNRFNVLERPYFHEGVRRLLEKDRDTFLRDYPFDLKPATDDRPYFFHFFKWRAFPEFFALRRRGGLPLIEWAYPVLAATLGQAALSSVVLVVLPLRFLKRPKNRSEGSLKRRAGPYFLCLGLAFLFVEIAVIQKFILLLGRPIYAMTATVAPFLVCAGLGSGFSKAWASRVAGVHRFFEGRAIGVTALLVGMIVLSAALLLPELVQYLMPAPAALRWLAALGIAAPLAFFMGMPFPLGLSLLSRRAETLIPWAWGVNGCASVLSAVLAMVFAIHWGYRAVLVSAAMLYLVAAVLFWNED</sequence>
<dbReference type="EMBL" id="CP040098">
    <property type="protein sequence ID" value="QCQ21099.1"/>
    <property type="molecule type" value="Genomic_DNA"/>
</dbReference>
<keyword evidence="1" id="KW-0472">Membrane</keyword>
<reference evidence="2 3" key="2">
    <citation type="submission" date="2019-05" db="EMBL/GenBank/DDBJ databases">
        <authorList>
            <person name="Suflita J.M."/>
            <person name="Marks C.R."/>
        </authorList>
    </citation>
    <scope>NUCLEOTIDE SEQUENCE [LARGE SCALE GENOMIC DNA]</scope>
    <source>
        <strain evidence="2 3">ALDC</strain>
    </source>
</reference>
<feature type="transmembrane region" description="Helical" evidence="1">
    <location>
        <begin position="67"/>
        <end position="88"/>
    </location>
</feature>
<keyword evidence="3" id="KW-1185">Reference proteome</keyword>
<dbReference type="Proteomes" id="UP000298602">
    <property type="component" value="Chromosome"/>
</dbReference>
<dbReference type="RefSeq" id="WP_137423068.1">
    <property type="nucleotide sequence ID" value="NZ_CP040098.1"/>
</dbReference>
<protein>
    <submittedName>
        <fullName evidence="2">SAM-dependent methyltransferase</fullName>
    </submittedName>
</protein>
<feature type="transmembrane region" description="Helical" evidence="1">
    <location>
        <begin position="165"/>
        <end position="181"/>
    </location>
</feature>
<dbReference type="GO" id="GO:0008168">
    <property type="term" value="F:methyltransferase activity"/>
    <property type="evidence" value="ECO:0007669"/>
    <property type="project" value="UniProtKB-KW"/>
</dbReference>
<keyword evidence="2" id="KW-0808">Transferase</keyword>
<dbReference type="GO" id="GO:0032259">
    <property type="term" value="P:methylation"/>
    <property type="evidence" value="ECO:0007669"/>
    <property type="project" value="UniProtKB-KW"/>
</dbReference>
<feature type="transmembrane region" description="Helical" evidence="1">
    <location>
        <begin position="583"/>
        <end position="607"/>
    </location>
</feature>
<evidence type="ECO:0000256" key="1">
    <source>
        <dbReference type="SAM" id="Phobius"/>
    </source>
</evidence>
<organism evidence="2 3">
    <name type="scientific">Desulfoglaeba alkanexedens ALDC</name>
    <dbReference type="NCBI Taxonomy" id="980445"/>
    <lineage>
        <taxon>Bacteria</taxon>
        <taxon>Pseudomonadati</taxon>
        <taxon>Thermodesulfobacteriota</taxon>
        <taxon>Syntrophobacteria</taxon>
        <taxon>Syntrophobacterales</taxon>
        <taxon>Syntrophobacteraceae</taxon>
        <taxon>Desulfoglaeba</taxon>
    </lineage>
</organism>
<evidence type="ECO:0000313" key="3">
    <source>
        <dbReference type="Proteomes" id="UP000298602"/>
    </source>
</evidence>
<dbReference type="AlphaFoldDB" id="A0A4P8L060"/>
<feature type="transmembrane region" description="Helical" evidence="1">
    <location>
        <begin position="108"/>
        <end position="127"/>
    </location>
</feature>
<feature type="transmembrane region" description="Helical" evidence="1">
    <location>
        <begin position="188"/>
        <end position="211"/>
    </location>
</feature>
<dbReference type="CDD" id="cd02440">
    <property type="entry name" value="AdoMet_MTases"/>
    <property type="match status" value="1"/>
</dbReference>
<name>A0A4P8L060_9BACT</name>
<gene>
    <name evidence="2" type="ORF">FDQ92_02125</name>
</gene>
<feature type="transmembrane region" description="Helical" evidence="1">
    <location>
        <begin position="32"/>
        <end position="55"/>
    </location>
</feature>
<feature type="transmembrane region" description="Helical" evidence="1">
    <location>
        <begin position="761"/>
        <end position="785"/>
    </location>
</feature>
<dbReference type="OrthoDB" id="8540330at2"/>
<reference evidence="2 3" key="1">
    <citation type="submission" date="2019-05" db="EMBL/GenBank/DDBJ databases">
        <title>The Complete Genome Sequence of the n-alkane-degrading Desulfoglaeba alkanexedens ALDC reveals multiple alkylsuccinate synthase gene clusters.</title>
        <authorList>
            <person name="Callaghan A.V."/>
            <person name="Davidova I.A."/>
            <person name="Duncan K.E."/>
            <person name="Morris B."/>
            <person name="McInerney M.J."/>
        </authorList>
    </citation>
    <scope>NUCLEOTIDE SEQUENCE [LARGE SCALE GENOMIC DNA]</scope>
    <source>
        <strain evidence="2 3">ALDC</strain>
    </source>
</reference>
<dbReference type="Gene3D" id="3.40.50.150">
    <property type="entry name" value="Vaccinia Virus protein VP39"/>
    <property type="match status" value="1"/>
</dbReference>
<dbReference type="SUPFAM" id="SSF53335">
    <property type="entry name" value="S-adenosyl-L-methionine-dependent methyltransferases"/>
    <property type="match status" value="1"/>
</dbReference>
<feature type="transmembrane region" description="Helical" evidence="1">
    <location>
        <begin position="726"/>
        <end position="749"/>
    </location>
</feature>
<feature type="transmembrane region" description="Helical" evidence="1">
    <location>
        <begin position="628"/>
        <end position="649"/>
    </location>
</feature>
<feature type="transmembrane region" description="Helical" evidence="1">
    <location>
        <begin position="655"/>
        <end position="673"/>
    </location>
</feature>
<dbReference type="KEGG" id="dax:FDQ92_02125"/>
<proteinExistence type="predicted"/>
<accession>A0A4P8L060</accession>
<feature type="transmembrane region" description="Helical" evidence="1">
    <location>
        <begin position="139"/>
        <end position="159"/>
    </location>
</feature>
<keyword evidence="1" id="KW-1133">Transmembrane helix</keyword>